<name>A0A8K0URD0_9AGAR</name>
<evidence type="ECO:0000313" key="4">
    <source>
        <dbReference type="Proteomes" id="UP000813824"/>
    </source>
</evidence>
<dbReference type="Proteomes" id="UP000813824">
    <property type="component" value="Unassembled WGS sequence"/>
</dbReference>
<dbReference type="AlphaFoldDB" id="A0A8K0URD0"/>
<dbReference type="Pfam" id="PF26185">
    <property type="entry name" value="Zuotin_N"/>
    <property type="match status" value="1"/>
</dbReference>
<dbReference type="InterPro" id="IPR044634">
    <property type="entry name" value="Zuotin/DnaJC2"/>
</dbReference>
<dbReference type="InterPro" id="IPR036869">
    <property type="entry name" value="J_dom_sf"/>
</dbReference>
<feature type="region of interest" description="Disordered" evidence="1">
    <location>
        <begin position="341"/>
        <end position="421"/>
    </location>
</feature>
<keyword evidence="4" id="KW-1185">Reference proteome</keyword>
<dbReference type="OrthoDB" id="1690618at2759"/>
<dbReference type="GO" id="GO:0051083">
    <property type="term" value="P:'de novo' cotranslational protein folding"/>
    <property type="evidence" value="ECO:0007669"/>
    <property type="project" value="InterPro"/>
</dbReference>
<evidence type="ECO:0000259" key="2">
    <source>
        <dbReference type="PROSITE" id="PS50076"/>
    </source>
</evidence>
<dbReference type="CDD" id="cd06257">
    <property type="entry name" value="DnaJ"/>
    <property type="match status" value="1"/>
</dbReference>
<sequence>MQRGKRDCATPKIFASAPKREPNSKTLSSTPSTAMAHVTKLSIVPPPLKSDWSPPAPSGKAISPLVERKLLPAGPAYLAHVKRAVHKLTFEEHDKHAEEESKRLAELNGTGSNGDDDLGVGEEEEPEDLLALDPKEWKKQDHYAVLGLSHLRFRATDEQIKIAHRKKVLKHHPDKKAGVAGDSNDDAFFKCIQKAMEVLTNPERRRQFDSVDPYYEELEADVPTASQVKNAKDPQAFFFKKFAPVFEREARFSRKQPVPMLGDYNASKEEVEGFYDFWYNFDSWRSFEYLDKEVNEGSDSRDDKRYTEKKNKSERARRKKEDTARLRTFVDLALSVDPRIKRIKQEEKEAREAKKKGKTGAANGVSNKQKEEEEKKKAEEEAKKKEEEEKIARAEAKKAKAAAANAAKKARRAARTGEEGA</sequence>
<dbReference type="PANTHER" id="PTHR43999:SF1">
    <property type="entry name" value="DNAJ HOMOLOG SUBFAMILY C MEMBER 2"/>
    <property type="match status" value="1"/>
</dbReference>
<dbReference type="SMART" id="SM00271">
    <property type="entry name" value="DnaJ"/>
    <property type="match status" value="1"/>
</dbReference>
<dbReference type="PROSITE" id="PS50076">
    <property type="entry name" value="DNAJ_2"/>
    <property type="match status" value="1"/>
</dbReference>
<feature type="compositionally biased region" description="Basic and acidic residues" evidence="1">
    <location>
        <begin position="92"/>
        <end position="105"/>
    </location>
</feature>
<reference evidence="3" key="1">
    <citation type="journal article" date="2021" name="New Phytol.">
        <title>Evolutionary innovations through gain and loss of genes in the ectomycorrhizal Boletales.</title>
        <authorList>
            <person name="Wu G."/>
            <person name="Miyauchi S."/>
            <person name="Morin E."/>
            <person name="Kuo A."/>
            <person name="Drula E."/>
            <person name="Varga T."/>
            <person name="Kohler A."/>
            <person name="Feng B."/>
            <person name="Cao Y."/>
            <person name="Lipzen A."/>
            <person name="Daum C."/>
            <person name="Hundley H."/>
            <person name="Pangilinan J."/>
            <person name="Johnson J."/>
            <person name="Barry K."/>
            <person name="LaButti K."/>
            <person name="Ng V."/>
            <person name="Ahrendt S."/>
            <person name="Min B."/>
            <person name="Choi I.G."/>
            <person name="Park H."/>
            <person name="Plett J.M."/>
            <person name="Magnuson J."/>
            <person name="Spatafora J.W."/>
            <person name="Nagy L.G."/>
            <person name="Henrissat B."/>
            <person name="Grigoriev I.V."/>
            <person name="Yang Z.L."/>
            <person name="Xu J."/>
            <person name="Martin F.M."/>
        </authorList>
    </citation>
    <scope>NUCLEOTIDE SEQUENCE</scope>
    <source>
        <strain evidence="3">KKN 215</strain>
    </source>
</reference>
<dbReference type="CDD" id="cd23953">
    <property type="entry name" value="zuotin_NTD"/>
    <property type="match status" value="1"/>
</dbReference>
<proteinExistence type="predicted"/>
<dbReference type="GO" id="GO:0043022">
    <property type="term" value="F:ribosome binding"/>
    <property type="evidence" value="ECO:0007669"/>
    <property type="project" value="InterPro"/>
</dbReference>
<gene>
    <name evidence="3" type="ORF">BXZ70DRAFT_931405</name>
</gene>
<dbReference type="PANTHER" id="PTHR43999">
    <property type="entry name" value="DNAJ HOMOLOG SUBFAMILY C MEMBER 2"/>
    <property type="match status" value="1"/>
</dbReference>
<dbReference type="InterPro" id="IPR001623">
    <property type="entry name" value="DnaJ_domain"/>
</dbReference>
<dbReference type="SUPFAM" id="SSF46565">
    <property type="entry name" value="Chaperone J-domain"/>
    <property type="match status" value="1"/>
</dbReference>
<dbReference type="GO" id="GO:0005829">
    <property type="term" value="C:cytosol"/>
    <property type="evidence" value="ECO:0007669"/>
    <property type="project" value="TreeGrafter"/>
</dbReference>
<dbReference type="EMBL" id="JAEVFJ010000010">
    <property type="protein sequence ID" value="KAH8102304.1"/>
    <property type="molecule type" value="Genomic_DNA"/>
</dbReference>
<dbReference type="InterPro" id="IPR054076">
    <property type="entry name" value="ZUO1-like_ZHD"/>
</dbReference>
<feature type="domain" description="J" evidence="2">
    <location>
        <begin position="141"/>
        <end position="212"/>
    </location>
</feature>
<feature type="compositionally biased region" description="Acidic residues" evidence="1">
    <location>
        <begin position="114"/>
        <end position="127"/>
    </location>
</feature>
<dbReference type="Pfam" id="PF21884">
    <property type="entry name" value="ZUO1-like_ZHD"/>
    <property type="match status" value="1"/>
</dbReference>
<dbReference type="Pfam" id="PF00226">
    <property type="entry name" value="DnaJ"/>
    <property type="match status" value="1"/>
</dbReference>
<evidence type="ECO:0000256" key="1">
    <source>
        <dbReference type="SAM" id="MobiDB-lite"/>
    </source>
</evidence>
<accession>A0A8K0URD0</accession>
<feature type="compositionally biased region" description="Basic and acidic residues" evidence="1">
    <location>
        <begin position="341"/>
        <end position="352"/>
    </location>
</feature>
<feature type="region of interest" description="Disordered" evidence="1">
    <location>
        <begin position="92"/>
        <end position="127"/>
    </location>
</feature>
<dbReference type="InterPro" id="IPR058871">
    <property type="entry name" value="Zuotin_N"/>
</dbReference>
<feature type="compositionally biased region" description="Basic and acidic residues" evidence="1">
    <location>
        <begin position="368"/>
        <end position="398"/>
    </location>
</feature>
<comment type="caution">
    <text evidence="3">The sequence shown here is derived from an EMBL/GenBank/DDBJ whole genome shotgun (WGS) entry which is preliminary data.</text>
</comment>
<feature type="region of interest" description="Disordered" evidence="1">
    <location>
        <begin position="296"/>
        <end position="321"/>
    </location>
</feature>
<evidence type="ECO:0000313" key="3">
    <source>
        <dbReference type="EMBL" id="KAH8102304.1"/>
    </source>
</evidence>
<dbReference type="Gene3D" id="1.10.287.110">
    <property type="entry name" value="DnaJ domain"/>
    <property type="match status" value="1"/>
</dbReference>
<feature type="compositionally biased region" description="Polar residues" evidence="1">
    <location>
        <begin position="24"/>
        <end position="33"/>
    </location>
</feature>
<dbReference type="GO" id="GO:0030544">
    <property type="term" value="F:Hsp70 protein binding"/>
    <property type="evidence" value="ECO:0007669"/>
    <property type="project" value="InterPro"/>
</dbReference>
<organism evidence="3 4">
    <name type="scientific">Cristinia sonorae</name>
    <dbReference type="NCBI Taxonomy" id="1940300"/>
    <lineage>
        <taxon>Eukaryota</taxon>
        <taxon>Fungi</taxon>
        <taxon>Dikarya</taxon>
        <taxon>Basidiomycota</taxon>
        <taxon>Agaricomycotina</taxon>
        <taxon>Agaricomycetes</taxon>
        <taxon>Agaricomycetidae</taxon>
        <taxon>Agaricales</taxon>
        <taxon>Pleurotineae</taxon>
        <taxon>Stephanosporaceae</taxon>
        <taxon>Cristinia</taxon>
    </lineage>
</organism>
<feature type="region of interest" description="Disordered" evidence="1">
    <location>
        <begin position="1"/>
        <end position="34"/>
    </location>
</feature>
<dbReference type="GO" id="GO:0006450">
    <property type="term" value="P:regulation of translational fidelity"/>
    <property type="evidence" value="ECO:0007669"/>
    <property type="project" value="InterPro"/>
</dbReference>
<protein>
    <recommendedName>
        <fullName evidence="2">J domain-containing protein</fullName>
    </recommendedName>
</protein>